<dbReference type="EMBL" id="QGMY01000005">
    <property type="protein sequence ID" value="PWR72996.1"/>
    <property type="molecule type" value="Genomic_DNA"/>
</dbReference>
<dbReference type="SUPFAM" id="SSF52518">
    <property type="entry name" value="Thiamin diphosphate-binding fold (THDP-binding)"/>
    <property type="match status" value="1"/>
</dbReference>
<dbReference type="InterPro" id="IPR033412">
    <property type="entry name" value="PFOR_II"/>
</dbReference>
<comment type="subunit">
    <text evidence="1">Heterotetramer of one alpha, one beta, one delta and one gamma chain.</text>
</comment>
<dbReference type="InterPro" id="IPR009014">
    <property type="entry name" value="Transketo_C/PFOR_II"/>
</dbReference>
<evidence type="ECO:0000256" key="2">
    <source>
        <dbReference type="ARBA" id="ARBA00023002"/>
    </source>
</evidence>
<sequence>MKGILEGSHAAAEAAKLCRPDVVSAYPITPQTHIVERLAEMVADGELDSEYICVESEFSALSACLGASAAGSRVYSATSSQGLLLMTEVCFNVAGMRQPIVMSIANRAVGAPLSIWNDQQDSIALRDCGWIQIYAEDAQEIHDFHYIAYKVAEDHDVLLPVFICFDGFILSHTYEPVDMPTQAEVDAFLPPYKPYNMLDAKNPISMGMYATPEYYMEFRYEIDQAMVRSLDVIRRVGKEFGQKFGRDYSNLVEAYKLEDAEVAIVALGSVSGTIKDAIDEMRADGKKVGLLRLIVFRPFPAEDVKKALSGIKKVGVFEKNLSIGARMKGAVGYEVKDAVNDSSVSVLSYVAGLGGRDITIADIKKMVGEIEAGRGDCFLGLREELI</sequence>
<evidence type="ECO:0000259" key="4">
    <source>
        <dbReference type="Pfam" id="PF17147"/>
    </source>
</evidence>
<accession>A0A2V2N5H0</accession>
<feature type="domain" description="Pyruvate flavodoxin/ferredoxin oxidoreductase pyrimidine binding" evidence="3">
    <location>
        <begin position="13"/>
        <end position="235"/>
    </location>
</feature>
<dbReference type="OrthoDB" id="372068at2157"/>
<evidence type="ECO:0000313" key="6">
    <source>
        <dbReference type="Proteomes" id="UP000245657"/>
    </source>
</evidence>
<name>A0A2V2N5H0_9EURY</name>
<dbReference type="InterPro" id="IPR029061">
    <property type="entry name" value="THDP-binding"/>
</dbReference>
<feature type="domain" description="Pyruvate:ferredoxin oxidoreductase core" evidence="4">
    <location>
        <begin position="260"/>
        <end position="363"/>
    </location>
</feature>
<dbReference type="GO" id="GO:0016903">
    <property type="term" value="F:oxidoreductase activity, acting on the aldehyde or oxo group of donors"/>
    <property type="evidence" value="ECO:0007669"/>
    <property type="project" value="UniProtKB-ARBA"/>
</dbReference>
<dbReference type="Pfam" id="PF17147">
    <property type="entry name" value="PFOR_II"/>
    <property type="match status" value="1"/>
</dbReference>
<protein>
    <submittedName>
        <fullName evidence="5">Pyruvate ferredoxin oxidoreductase</fullName>
    </submittedName>
</protein>
<gene>
    <name evidence="5" type="primary">porA</name>
    <name evidence="5" type="ORF">DK846_05820</name>
</gene>
<dbReference type="InterPro" id="IPR050722">
    <property type="entry name" value="Pyruvate:ferred/Flavod_OxRd"/>
</dbReference>
<dbReference type="FunFam" id="3.40.50.970:FF:000012">
    <property type="entry name" value="Pyruvate:ferredoxin (Flavodoxin) oxidoreductase"/>
    <property type="match status" value="1"/>
</dbReference>
<proteinExistence type="predicted"/>
<dbReference type="SUPFAM" id="SSF52922">
    <property type="entry name" value="TK C-terminal domain-like"/>
    <property type="match status" value="1"/>
</dbReference>
<reference evidence="5 6" key="1">
    <citation type="submission" date="2018-05" db="EMBL/GenBank/DDBJ databases">
        <title>Draft genome of Methanospirillum lacunae Ki8-1.</title>
        <authorList>
            <person name="Dueholm M.S."/>
            <person name="Nielsen P.H."/>
            <person name="Bakmann L.F."/>
            <person name="Otzen D.E."/>
        </authorList>
    </citation>
    <scope>NUCLEOTIDE SEQUENCE [LARGE SCALE GENOMIC DNA]</scope>
    <source>
        <strain evidence="5 6">Ki8-1</strain>
    </source>
</reference>
<keyword evidence="2" id="KW-0560">Oxidoreductase</keyword>
<dbReference type="PANTHER" id="PTHR32154:SF0">
    <property type="entry name" value="PYRUVATE-FLAVODOXIN OXIDOREDUCTASE-RELATED"/>
    <property type="match status" value="1"/>
</dbReference>
<dbReference type="FunFam" id="3.40.50.920:FF:000010">
    <property type="entry name" value="Pyruvate ferredoxin oxidoreductase, alpha subunit"/>
    <property type="match status" value="1"/>
</dbReference>
<dbReference type="PANTHER" id="PTHR32154">
    <property type="entry name" value="PYRUVATE-FLAVODOXIN OXIDOREDUCTASE-RELATED"/>
    <property type="match status" value="1"/>
</dbReference>
<dbReference type="Gene3D" id="3.40.50.920">
    <property type="match status" value="1"/>
</dbReference>
<dbReference type="GO" id="GO:0019752">
    <property type="term" value="P:carboxylic acid metabolic process"/>
    <property type="evidence" value="ECO:0007669"/>
    <property type="project" value="UniProtKB-ARBA"/>
</dbReference>
<comment type="caution">
    <text evidence="5">The sequence shown here is derived from an EMBL/GenBank/DDBJ whole genome shotgun (WGS) entry which is preliminary data.</text>
</comment>
<dbReference type="RefSeq" id="WP_109968001.1">
    <property type="nucleotide sequence ID" value="NZ_CP176093.1"/>
</dbReference>
<dbReference type="InterPro" id="IPR002880">
    <property type="entry name" value="Pyrv_Fd/Flavodoxin_OxRdtase_N"/>
</dbReference>
<dbReference type="Gene3D" id="3.40.50.970">
    <property type="match status" value="1"/>
</dbReference>
<evidence type="ECO:0000259" key="3">
    <source>
        <dbReference type="Pfam" id="PF01855"/>
    </source>
</evidence>
<dbReference type="Pfam" id="PF01855">
    <property type="entry name" value="POR_N"/>
    <property type="match status" value="1"/>
</dbReference>
<dbReference type="AlphaFoldDB" id="A0A2V2N5H0"/>
<evidence type="ECO:0000256" key="1">
    <source>
        <dbReference type="ARBA" id="ARBA00011595"/>
    </source>
</evidence>
<keyword evidence="5" id="KW-0670">Pyruvate</keyword>
<evidence type="ECO:0000313" key="5">
    <source>
        <dbReference type="EMBL" id="PWR72996.1"/>
    </source>
</evidence>
<keyword evidence="6" id="KW-1185">Reference proteome</keyword>
<dbReference type="GO" id="GO:0044272">
    <property type="term" value="P:sulfur compound biosynthetic process"/>
    <property type="evidence" value="ECO:0007669"/>
    <property type="project" value="UniProtKB-ARBA"/>
</dbReference>
<dbReference type="CDD" id="cd07034">
    <property type="entry name" value="TPP_PYR_PFOR_IOR-alpha_like"/>
    <property type="match status" value="1"/>
</dbReference>
<dbReference type="GeneID" id="97548928"/>
<dbReference type="GO" id="GO:0006979">
    <property type="term" value="P:response to oxidative stress"/>
    <property type="evidence" value="ECO:0007669"/>
    <property type="project" value="TreeGrafter"/>
</dbReference>
<dbReference type="Proteomes" id="UP000245657">
    <property type="component" value="Unassembled WGS sequence"/>
</dbReference>
<organism evidence="5 6">
    <name type="scientific">Methanospirillum lacunae</name>
    <dbReference type="NCBI Taxonomy" id="668570"/>
    <lineage>
        <taxon>Archaea</taxon>
        <taxon>Methanobacteriati</taxon>
        <taxon>Methanobacteriota</taxon>
        <taxon>Stenosarchaea group</taxon>
        <taxon>Methanomicrobia</taxon>
        <taxon>Methanomicrobiales</taxon>
        <taxon>Methanospirillaceae</taxon>
        <taxon>Methanospirillum</taxon>
    </lineage>
</organism>